<protein>
    <submittedName>
        <fullName evidence="1">Virulence-related protein</fullName>
    </submittedName>
</protein>
<dbReference type="RefSeq" id="WP_256310497.1">
    <property type="nucleotide sequence ID" value="NZ_JANGAC010000002.1"/>
</dbReference>
<name>A0ABT1S781_9FIRM</name>
<evidence type="ECO:0000313" key="2">
    <source>
        <dbReference type="Proteomes" id="UP001524478"/>
    </source>
</evidence>
<accession>A0ABT1S781</accession>
<sequence length="229" mass="26155">MDRKEIVKTLSEHLGIKSKYLGAPSFAYKVGDFTVDREGKILNMAGDKVELEDILNIEEESTENKVTAIGTSFPLEGYDGRSLKNLLNMIYSRQPLIKKTFNLEENIVEKDLINKINEADIETIEDFLEFPNTENLKGISFDDEKITFNFIKDEVKVSMDFLSLLIKKSKELKFASAKPINTDNEKYAFRTWLIRLGMIGDEYKATRKVLLQNLSGNGAFRKLGENHEA</sequence>
<organism evidence="1 2">
    <name type="scientific">Tissierella carlieri</name>
    <dbReference type="NCBI Taxonomy" id="689904"/>
    <lineage>
        <taxon>Bacteria</taxon>
        <taxon>Bacillati</taxon>
        <taxon>Bacillota</taxon>
        <taxon>Tissierellia</taxon>
        <taxon>Tissierellales</taxon>
        <taxon>Tissierellaceae</taxon>
        <taxon>Tissierella</taxon>
    </lineage>
</organism>
<reference evidence="1 2" key="1">
    <citation type="submission" date="2022-06" db="EMBL/GenBank/DDBJ databases">
        <title>Isolation of gut microbiota from human fecal samples.</title>
        <authorList>
            <person name="Pamer E.G."/>
            <person name="Barat B."/>
            <person name="Waligurski E."/>
            <person name="Medina S."/>
            <person name="Paddock L."/>
            <person name="Mostad J."/>
        </authorList>
    </citation>
    <scope>NUCLEOTIDE SEQUENCE [LARGE SCALE GENOMIC DNA]</scope>
    <source>
        <strain evidence="1 2">DFI.7.95</strain>
    </source>
</reference>
<dbReference type="EMBL" id="JANGAC010000002">
    <property type="protein sequence ID" value="MCQ4922207.1"/>
    <property type="molecule type" value="Genomic_DNA"/>
</dbReference>
<gene>
    <name evidence="1" type="ORF">NE686_03865</name>
</gene>
<keyword evidence="2" id="KW-1185">Reference proteome</keyword>
<proteinExistence type="predicted"/>
<evidence type="ECO:0000313" key="1">
    <source>
        <dbReference type="EMBL" id="MCQ4922207.1"/>
    </source>
</evidence>
<dbReference type="Proteomes" id="UP001524478">
    <property type="component" value="Unassembled WGS sequence"/>
</dbReference>
<comment type="caution">
    <text evidence="1">The sequence shown here is derived from an EMBL/GenBank/DDBJ whole genome shotgun (WGS) entry which is preliminary data.</text>
</comment>